<evidence type="ECO:0000313" key="2">
    <source>
        <dbReference type="EMBL" id="BBL89031.1"/>
    </source>
</evidence>
<protein>
    <submittedName>
        <fullName evidence="2">Uncharacterized protein</fullName>
    </submittedName>
</protein>
<accession>A0A510I6E4</accession>
<feature type="region of interest" description="Disordered" evidence="1">
    <location>
        <begin position="88"/>
        <end position="107"/>
    </location>
</feature>
<sequence length="172" mass="19636">MPMCDEFPELYFPDENGDFAWDKPGWGDSFEEPEEELKEEFSGASNYFSSLADAKAYALAHPGTTLVRNPQGEGFVVKGTVASEKVVYRQKQDAHKRSENERAGRPRNAGLSWYDRDLAILLRLHSQRLDIKEIALQLERSPLSISAKLLNLELLSEQEHQSNMTLYSQPRF</sequence>
<name>A0A510I6E4_9VIBR</name>
<proteinExistence type="predicted"/>
<dbReference type="EMBL" id="AP019798">
    <property type="protein sequence ID" value="BBL89031.1"/>
    <property type="molecule type" value="Genomic_DNA"/>
</dbReference>
<feature type="compositionally biased region" description="Basic and acidic residues" evidence="1">
    <location>
        <begin position="88"/>
        <end position="104"/>
    </location>
</feature>
<gene>
    <name evidence="2" type="ORF">VroAM7_16840</name>
</gene>
<evidence type="ECO:0000313" key="3">
    <source>
        <dbReference type="Proteomes" id="UP000315115"/>
    </source>
</evidence>
<organism evidence="2 3">
    <name type="scientific">Vibrio rotiferianus</name>
    <dbReference type="NCBI Taxonomy" id="190895"/>
    <lineage>
        <taxon>Bacteria</taxon>
        <taxon>Pseudomonadati</taxon>
        <taxon>Pseudomonadota</taxon>
        <taxon>Gammaproteobacteria</taxon>
        <taxon>Vibrionales</taxon>
        <taxon>Vibrionaceae</taxon>
        <taxon>Vibrio</taxon>
    </lineage>
</organism>
<dbReference type="RefSeq" id="WP_143692592.1">
    <property type="nucleotide sequence ID" value="NZ_AP019798.1"/>
</dbReference>
<evidence type="ECO:0000256" key="1">
    <source>
        <dbReference type="SAM" id="MobiDB-lite"/>
    </source>
</evidence>
<dbReference type="Proteomes" id="UP000315115">
    <property type="component" value="Chromosome 1"/>
</dbReference>
<reference evidence="3" key="1">
    <citation type="submission" date="2019-07" db="EMBL/GenBank/DDBJ databases">
        <title>Complete Genome Sequences of Vibrion rotiferianus strain AM7.</title>
        <authorList>
            <person name="Miyazaki K."/>
            <person name="Wiseschart A."/>
            <person name="Pootanakit K."/>
            <person name="Ishimori K."/>
            <person name="Kitahara K."/>
        </authorList>
    </citation>
    <scope>NUCLEOTIDE SEQUENCE [LARGE SCALE GENOMIC DNA]</scope>
    <source>
        <strain evidence="3">AM7</strain>
    </source>
</reference>
<dbReference type="AlphaFoldDB" id="A0A510I6E4"/>